<evidence type="ECO:0000256" key="11">
    <source>
        <dbReference type="ARBA" id="ARBA00023033"/>
    </source>
</evidence>
<gene>
    <name evidence="16" type="ORF">F7725_027583</name>
</gene>
<feature type="binding site" description="axial binding residue" evidence="13">
    <location>
        <position position="869"/>
    </location>
    <ligand>
        <name>heme</name>
        <dbReference type="ChEBI" id="CHEBI:30413"/>
    </ligand>
    <ligandPart>
        <name>Fe</name>
        <dbReference type="ChEBI" id="CHEBI:18248"/>
    </ligandPart>
</feature>
<keyword evidence="15" id="KW-0732">Signal</keyword>
<comment type="subcellular location">
    <subcellularLocation>
        <location evidence="3">Endoplasmic reticulum membrane</location>
        <topology evidence="3">Peripheral membrane protein</topology>
    </subcellularLocation>
    <subcellularLocation>
        <location evidence="2">Microsome membrane</location>
        <topology evidence="2">Peripheral membrane protein</topology>
    </subcellularLocation>
</comment>
<dbReference type="SUPFAM" id="SSF48264">
    <property type="entry name" value="Cytochrome P450"/>
    <property type="match status" value="3"/>
</dbReference>
<dbReference type="OrthoDB" id="2789670at2759"/>
<evidence type="ECO:0000256" key="2">
    <source>
        <dbReference type="ARBA" id="ARBA00004174"/>
    </source>
</evidence>
<keyword evidence="7" id="KW-0256">Endoplasmic reticulum</keyword>
<dbReference type="InterPro" id="IPR036396">
    <property type="entry name" value="Cyt_P450_sf"/>
</dbReference>
<dbReference type="InterPro" id="IPR017972">
    <property type="entry name" value="Cyt_P450_CS"/>
</dbReference>
<proteinExistence type="inferred from homology"/>
<comment type="cofactor">
    <cofactor evidence="1 13">
        <name>heme</name>
        <dbReference type="ChEBI" id="CHEBI:30413"/>
    </cofactor>
</comment>
<evidence type="ECO:0000256" key="15">
    <source>
        <dbReference type="SAM" id="SignalP"/>
    </source>
</evidence>
<evidence type="ECO:0000256" key="14">
    <source>
        <dbReference type="SAM" id="Phobius"/>
    </source>
</evidence>
<keyword evidence="11" id="KW-0503">Monooxygenase</keyword>
<evidence type="ECO:0000256" key="9">
    <source>
        <dbReference type="ARBA" id="ARBA00023002"/>
    </source>
</evidence>
<dbReference type="InterPro" id="IPR002401">
    <property type="entry name" value="Cyt_P450_E_grp-I"/>
</dbReference>
<keyword evidence="6 13" id="KW-0479">Metal-binding</keyword>
<keyword evidence="10 13" id="KW-0408">Iron</keyword>
<dbReference type="InterPro" id="IPR050182">
    <property type="entry name" value="Cytochrome_P450_fam2"/>
</dbReference>
<dbReference type="PRINTS" id="PR00385">
    <property type="entry name" value="P450"/>
</dbReference>
<dbReference type="Proteomes" id="UP000518266">
    <property type="component" value="Unassembled WGS sequence"/>
</dbReference>
<protein>
    <recommendedName>
        <fullName evidence="18">Cytochrome P450</fullName>
    </recommendedName>
</protein>
<dbReference type="GO" id="GO:0006082">
    <property type="term" value="P:organic acid metabolic process"/>
    <property type="evidence" value="ECO:0007669"/>
    <property type="project" value="TreeGrafter"/>
</dbReference>
<comment type="similarity">
    <text evidence="4">Belongs to the cytochrome P450 family.</text>
</comment>
<sequence>MELFLMFTVLLQHFTISPVPGEMPSLDALFECMNFTSWLLISFIVLLVTDVIRNWRPNSFPPGPWAAPFLGNILIGFDLKSMEKLSQEYGPVFSLRIGGQRMVFVSGYKMVKEALVIQLDSFIDRPIFPLFHAIFKGTAKEVCKHSPAYFGEGQKSLEKYIEVENTYICEAFKEEQGKPFNPHNIITNGVSNIISSVLFGHRFEYSDQSFRRILDLDNEAIRLAGLPQTQLYDAFPGVLKYLPGSHQTVLKNYTEILAFLRSEVVKHQEEWNPEDPRDFIDTLPPHSEKVQAEIDSVIGQSRQPTMADKPNMPYTEAVIHEVQRMGNIVPLGVPKMASKDATLGGYSIPKGTTITTILATVLFDKNEWETPDTFNPEHFLDSEGKFRRRDAFLPFSAGLLDIPLLAYRQIATNIFCYQDWSLKAVAYCFPTGKRVCIGEHLARMELFLMFTVLLQHFTISPVPGEMPSLDGVLGFTNSPQQFRMLACMNFTSWLLISFIVLLVTDVIRNWRPNSFPPGPWAAPFLGNILIGFDLKSMEKLSQEYGPVFSLRIGGQRMVFVSGYKMVKEALVIQLDSFIDRPIFPLFHAIFKGTGIALSNGYLWKKQRKFANTHLRYFGEGQKSLEKYIEVENTYICEAFKEEQGKPFNPHNIITNGVSNIISSVLFGHRFEYSDQSFRRILDLDNEAIRLAGLPQTQLYDAFPGVLKYLPGSHQTVLKNYTEILAFLRSEVVKHQEEWNPEDPRDFIDTLPPHSEKVQAEIDSVIGQSRQPTMADKPNMPYTEAVIHEVQRMGNIVPLGVPKMASKDATLGGYSIPKGTTITTILATVLFDKNEWETPDTFNPEHFLDSEGKFRRRDAFLPFSAGKRVCIGEHLARMELFLMFTVLLQHFTISPVPGEMPSLDGVLGFTNSPQQFRMLAGLFLFLFIFIIIADFLKHRNPPNYPPGPMALPIVGSFFSVDSKHPYMYFTKSSLLDLQLADVYGSVFSVRLGGNTMVFVSGYKMVKEALVSQADNFVDRPHNELANRFYSGNKSGLFVSNGETWKRQRRFALSTLRNFGVGKNTMEQSICEEIRHLQEEIEKEKGQPFSPAGLFNNAVSNIICQLVMGKRFDYSDHNFQIC</sequence>
<name>A0A7J5XDB1_DISMA</name>
<evidence type="ECO:0000256" key="3">
    <source>
        <dbReference type="ARBA" id="ARBA00004406"/>
    </source>
</evidence>
<keyword evidence="14" id="KW-0812">Transmembrane</keyword>
<evidence type="ECO:0000256" key="12">
    <source>
        <dbReference type="ARBA" id="ARBA00023136"/>
    </source>
</evidence>
<evidence type="ECO:0000256" key="7">
    <source>
        <dbReference type="ARBA" id="ARBA00022824"/>
    </source>
</evidence>
<dbReference type="FunFam" id="1.10.630.10:FF:000238">
    <property type="entry name" value="Cytochrome P450 2A6"/>
    <property type="match status" value="1"/>
</dbReference>
<comment type="caution">
    <text evidence="16">The sequence shown here is derived from an EMBL/GenBank/DDBJ whole genome shotgun (WGS) entry which is preliminary data.</text>
</comment>
<keyword evidence="17" id="KW-1185">Reference proteome</keyword>
<evidence type="ECO:0000256" key="13">
    <source>
        <dbReference type="PIRSR" id="PIRSR602401-1"/>
    </source>
</evidence>
<dbReference type="InterPro" id="IPR001128">
    <property type="entry name" value="Cyt_P450"/>
</dbReference>
<evidence type="ECO:0000256" key="6">
    <source>
        <dbReference type="ARBA" id="ARBA00022723"/>
    </source>
</evidence>
<keyword evidence="9" id="KW-0560">Oxidoreductase</keyword>
<evidence type="ECO:0000256" key="8">
    <source>
        <dbReference type="ARBA" id="ARBA00022848"/>
    </source>
</evidence>
<dbReference type="EMBL" id="JAAKFY010000025">
    <property type="protein sequence ID" value="KAF3835025.1"/>
    <property type="molecule type" value="Genomic_DNA"/>
</dbReference>
<dbReference type="Gene3D" id="1.10.630.10">
    <property type="entry name" value="Cytochrome P450"/>
    <property type="match status" value="5"/>
</dbReference>
<dbReference type="GO" id="GO:0005789">
    <property type="term" value="C:endoplasmic reticulum membrane"/>
    <property type="evidence" value="ECO:0007669"/>
    <property type="project" value="UniProtKB-SubCell"/>
</dbReference>
<evidence type="ECO:0000256" key="5">
    <source>
        <dbReference type="ARBA" id="ARBA00022617"/>
    </source>
</evidence>
<dbReference type="PROSITE" id="PS00086">
    <property type="entry name" value="CYTOCHROME_P450"/>
    <property type="match status" value="1"/>
</dbReference>
<evidence type="ECO:0000256" key="10">
    <source>
        <dbReference type="ARBA" id="ARBA00023004"/>
    </source>
</evidence>
<organism evidence="16 17">
    <name type="scientific">Dissostichus mawsoni</name>
    <name type="common">Antarctic cod</name>
    <dbReference type="NCBI Taxonomy" id="36200"/>
    <lineage>
        <taxon>Eukaryota</taxon>
        <taxon>Metazoa</taxon>
        <taxon>Chordata</taxon>
        <taxon>Craniata</taxon>
        <taxon>Vertebrata</taxon>
        <taxon>Euteleostomi</taxon>
        <taxon>Actinopterygii</taxon>
        <taxon>Neopterygii</taxon>
        <taxon>Teleostei</taxon>
        <taxon>Neoteleostei</taxon>
        <taxon>Acanthomorphata</taxon>
        <taxon>Eupercaria</taxon>
        <taxon>Perciformes</taxon>
        <taxon>Notothenioidei</taxon>
        <taxon>Nototheniidae</taxon>
        <taxon>Dissostichus</taxon>
    </lineage>
</organism>
<evidence type="ECO:0000313" key="17">
    <source>
        <dbReference type="Proteomes" id="UP000518266"/>
    </source>
</evidence>
<keyword evidence="5 13" id="KW-0349">Heme</keyword>
<dbReference type="Pfam" id="PF00067">
    <property type="entry name" value="p450"/>
    <property type="match status" value="6"/>
</dbReference>
<dbReference type="GO" id="GO:0016712">
    <property type="term" value="F:oxidoreductase activity, acting on paired donors, with incorporation or reduction of molecular oxygen, reduced flavin or flavoprotein as one donor, and incorporation of one atom of oxygen"/>
    <property type="evidence" value="ECO:0007669"/>
    <property type="project" value="TreeGrafter"/>
</dbReference>
<evidence type="ECO:0008006" key="18">
    <source>
        <dbReference type="Google" id="ProtNLM"/>
    </source>
</evidence>
<keyword evidence="8" id="KW-0492">Microsome</keyword>
<evidence type="ECO:0000313" key="16">
    <source>
        <dbReference type="EMBL" id="KAF3835025.1"/>
    </source>
</evidence>
<feature type="transmembrane region" description="Helical" evidence="14">
    <location>
        <begin position="482"/>
        <end position="503"/>
    </location>
</feature>
<feature type="signal peptide" evidence="15">
    <location>
        <begin position="1"/>
        <end position="21"/>
    </location>
</feature>
<dbReference type="PANTHER" id="PTHR24300:SF309">
    <property type="entry name" value="CYTOCHROME P450-RELATED"/>
    <property type="match status" value="1"/>
</dbReference>
<evidence type="ECO:0000256" key="4">
    <source>
        <dbReference type="ARBA" id="ARBA00010617"/>
    </source>
</evidence>
<keyword evidence="14" id="KW-1133">Transmembrane helix</keyword>
<dbReference type="PANTHER" id="PTHR24300">
    <property type="entry name" value="CYTOCHROME P450 508A4-RELATED"/>
    <property type="match status" value="1"/>
</dbReference>
<dbReference type="GO" id="GO:0020037">
    <property type="term" value="F:heme binding"/>
    <property type="evidence" value="ECO:0007669"/>
    <property type="project" value="InterPro"/>
</dbReference>
<dbReference type="GO" id="GO:0005506">
    <property type="term" value="F:iron ion binding"/>
    <property type="evidence" value="ECO:0007669"/>
    <property type="project" value="InterPro"/>
</dbReference>
<accession>A0A7J5XDB1</accession>
<evidence type="ECO:0000256" key="1">
    <source>
        <dbReference type="ARBA" id="ARBA00001971"/>
    </source>
</evidence>
<keyword evidence="12 14" id="KW-0472">Membrane</keyword>
<feature type="transmembrane region" description="Helical" evidence="14">
    <location>
        <begin position="917"/>
        <end position="935"/>
    </location>
</feature>
<feature type="chain" id="PRO_5029717319" description="Cytochrome P450" evidence="15">
    <location>
        <begin position="22"/>
        <end position="1120"/>
    </location>
</feature>
<dbReference type="GO" id="GO:0006805">
    <property type="term" value="P:xenobiotic metabolic process"/>
    <property type="evidence" value="ECO:0007669"/>
    <property type="project" value="TreeGrafter"/>
</dbReference>
<reference evidence="16 17" key="1">
    <citation type="submission" date="2020-03" db="EMBL/GenBank/DDBJ databases">
        <title>Dissostichus mawsoni Genome sequencing and assembly.</title>
        <authorList>
            <person name="Park H."/>
        </authorList>
    </citation>
    <scope>NUCLEOTIDE SEQUENCE [LARGE SCALE GENOMIC DNA]</scope>
    <source>
        <strain evidence="16">DM0001</strain>
        <tissue evidence="16">Muscle</tissue>
    </source>
</reference>
<dbReference type="PRINTS" id="PR00463">
    <property type="entry name" value="EP450I"/>
</dbReference>
<dbReference type="AlphaFoldDB" id="A0A7J5XDB1"/>